<reference evidence="1 2" key="1">
    <citation type="journal article" date="2022" name="Nat. Genet.">
        <title>Improved pea reference genome and pan-genome highlight genomic features and evolutionary characteristics.</title>
        <authorList>
            <person name="Yang T."/>
            <person name="Liu R."/>
            <person name="Luo Y."/>
            <person name="Hu S."/>
            <person name="Wang D."/>
            <person name="Wang C."/>
            <person name="Pandey M.K."/>
            <person name="Ge S."/>
            <person name="Xu Q."/>
            <person name="Li N."/>
            <person name="Li G."/>
            <person name="Huang Y."/>
            <person name="Saxena R.K."/>
            <person name="Ji Y."/>
            <person name="Li M."/>
            <person name="Yan X."/>
            <person name="He Y."/>
            <person name="Liu Y."/>
            <person name="Wang X."/>
            <person name="Xiang C."/>
            <person name="Varshney R.K."/>
            <person name="Ding H."/>
            <person name="Gao S."/>
            <person name="Zong X."/>
        </authorList>
    </citation>
    <scope>NUCLEOTIDE SEQUENCE [LARGE SCALE GENOMIC DNA]</scope>
    <source>
        <strain evidence="1 2">cv. Zhongwan 6</strain>
    </source>
</reference>
<evidence type="ECO:0000313" key="2">
    <source>
        <dbReference type="Proteomes" id="UP001058974"/>
    </source>
</evidence>
<keyword evidence="2" id="KW-1185">Reference proteome</keyword>
<sequence>MSMEGSMAEDTVQATQPATPVFGQQPAQAQSNFVFGAPTPTEASPFQIGGQQNIAPHNPSPFQASGSLEFNAGGSFSLGTDGIDKSGRKHIKIKHRQRKKDTKETYLSLEMVFNFALSEHCDAAYTQALKFCRQHSIAKPTTQFQFSKAVAIPQLRTPTLSYLDPGKASSQ</sequence>
<protein>
    <submittedName>
        <fullName evidence="1">Uncharacterized protein</fullName>
    </submittedName>
</protein>
<dbReference type="EMBL" id="JAMSHJ010000004">
    <property type="protein sequence ID" value="KAI5423530.1"/>
    <property type="molecule type" value="Genomic_DNA"/>
</dbReference>
<accession>A0A9D5AYN7</accession>
<proteinExistence type="predicted"/>
<dbReference type="AlphaFoldDB" id="A0A9D5AYN7"/>
<comment type="caution">
    <text evidence="1">The sequence shown here is derived from an EMBL/GenBank/DDBJ whole genome shotgun (WGS) entry which is preliminary data.</text>
</comment>
<name>A0A9D5AYN7_PEA</name>
<dbReference type="Gramene" id="Psat04G0646600-T1">
    <property type="protein sequence ID" value="KAI5423530.1"/>
    <property type="gene ID" value="KIW84_046466"/>
</dbReference>
<gene>
    <name evidence="1" type="ORF">KIW84_046466</name>
</gene>
<evidence type="ECO:0000313" key="1">
    <source>
        <dbReference type="EMBL" id="KAI5423530.1"/>
    </source>
</evidence>
<dbReference type="Proteomes" id="UP001058974">
    <property type="component" value="Chromosome 4"/>
</dbReference>
<organism evidence="1 2">
    <name type="scientific">Pisum sativum</name>
    <name type="common">Garden pea</name>
    <name type="synonym">Lathyrus oleraceus</name>
    <dbReference type="NCBI Taxonomy" id="3888"/>
    <lineage>
        <taxon>Eukaryota</taxon>
        <taxon>Viridiplantae</taxon>
        <taxon>Streptophyta</taxon>
        <taxon>Embryophyta</taxon>
        <taxon>Tracheophyta</taxon>
        <taxon>Spermatophyta</taxon>
        <taxon>Magnoliopsida</taxon>
        <taxon>eudicotyledons</taxon>
        <taxon>Gunneridae</taxon>
        <taxon>Pentapetalae</taxon>
        <taxon>rosids</taxon>
        <taxon>fabids</taxon>
        <taxon>Fabales</taxon>
        <taxon>Fabaceae</taxon>
        <taxon>Papilionoideae</taxon>
        <taxon>50 kb inversion clade</taxon>
        <taxon>NPAAA clade</taxon>
        <taxon>Hologalegina</taxon>
        <taxon>IRL clade</taxon>
        <taxon>Fabeae</taxon>
        <taxon>Lathyrus</taxon>
    </lineage>
</organism>